<keyword evidence="1" id="KW-0732">Signal</keyword>
<accession>A0A5A7TBZ5</accession>
<dbReference type="AlphaFoldDB" id="A0A5A7TBZ5"/>
<reference evidence="2 3" key="1">
    <citation type="submission" date="2019-08" db="EMBL/GenBank/DDBJ databases">
        <title>Draft genome sequences of two oriental melons (Cucumis melo L. var makuwa).</title>
        <authorList>
            <person name="Kwon S.-Y."/>
        </authorList>
    </citation>
    <scope>NUCLEOTIDE SEQUENCE [LARGE SCALE GENOMIC DNA]</scope>
    <source>
        <strain evidence="3">cv. SW 3</strain>
        <tissue evidence="2">Leaf</tissue>
    </source>
</reference>
<evidence type="ECO:0000313" key="2">
    <source>
        <dbReference type="EMBL" id="KAA0040860.1"/>
    </source>
</evidence>
<evidence type="ECO:0000256" key="1">
    <source>
        <dbReference type="SAM" id="SignalP"/>
    </source>
</evidence>
<organism evidence="2 3">
    <name type="scientific">Cucumis melo var. makuwa</name>
    <name type="common">Oriental melon</name>
    <dbReference type="NCBI Taxonomy" id="1194695"/>
    <lineage>
        <taxon>Eukaryota</taxon>
        <taxon>Viridiplantae</taxon>
        <taxon>Streptophyta</taxon>
        <taxon>Embryophyta</taxon>
        <taxon>Tracheophyta</taxon>
        <taxon>Spermatophyta</taxon>
        <taxon>Magnoliopsida</taxon>
        <taxon>eudicotyledons</taxon>
        <taxon>Gunneridae</taxon>
        <taxon>Pentapetalae</taxon>
        <taxon>rosids</taxon>
        <taxon>fabids</taxon>
        <taxon>Cucurbitales</taxon>
        <taxon>Cucurbitaceae</taxon>
        <taxon>Benincaseae</taxon>
        <taxon>Cucumis</taxon>
    </lineage>
</organism>
<sequence>MSTSRMTLCVGLTLIPQLLKDLLCIMSPTMTSSTMWMNTCHMQAEQATTTNDSDEPCTHIFIFDETDAMLLEFVDDLDNFAGGSSSVRDNSKLEHYVAANGQIPTMITPGAEKPIFPHVVRFSQAIGVCVRKTFSIRYLKYVDIGRIHRGCQGRPTSSRFVEHQMLSTFKEFWGDCHRHFKKYSDPEEACVNPPHLLVGRNEN</sequence>
<gene>
    <name evidence="2" type="ORF">E6C27_scaffold345G00070</name>
</gene>
<evidence type="ECO:0000313" key="3">
    <source>
        <dbReference type="Proteomes" id="UP000321393"/>
    </source>
</evidence>
<dbReference type="OrthoDB" id="1901212at2759"/>
<name>A0A5A7TBZ5_CUCMM</name>
<feature type="chain" id="PRO_5022979477" evidence="1">
    <location>
        <begin position="25"/>
        <end position="203"/>
    </location>
</feature>
<dbReference type="Proteomes" id="UP000321393">
    <property type="component" value="Unassembled WGS sequence"/>
</dbReference>
<proteinExistence type="predicted"/>
<protein>
    <submittedName>
        <fullName evidence="2">CACTA en-spm transposon protein</fullName>
    </submittedName>
</protein>
<comment type="caution">
    <text evidence="2">The sequence shown here is derived from an EMBL/GenBank/DDBJ whole genome shotgun (WGS) entry which is preliminary data.</text>
</comment>
<dbReference type="EMBL" id="SSTE01017028">
    <property type="protein sequence ID" value="KAA0040860.1"/>
    <property type="molecule type" value="Genomic_DNA"/>
</dbReference>
<feature type="signal peptide" evidence="1">
    <location>
        <begin position="1"/>
        <end position="24"/>
    </location>
</feature>